<protein>
    <submittedName>
        <fullName evidence="7">Major histocompatibility complex class I-related gene protein-like</fullName>
    </submittedName>
</protein>
<dbReference type="GO" id="GO:0009897">
    <property type="term" value="C:external side of plasma membrane"/>
    <property type="evidence" value="ECO:0007669"/>
    <property type="project" value="TreeGrafter"/>
</dbReference>
<dbReference type="InterPro" id="IPR036179">
    <property type="entry name" value="Ig-like_dom_sf"/>
</dbReference>
<keyword evidence="1" id="KW-0325">Glycoprotein</keyword>
<dbReference type="InterPro" id="IPR001039">
    <property type="entry name" value="MHC_I_a_a1/a2"/>
</dbReference>
<dbReference type="Gene3D" id="2.60.40.10">
    <property type="entry name" value="Immunoglobulins"/>
    <property type="match status" value="1"/>
</dbReference>
<evidence type="ECO:0000256" key="4">
    <source>
        <dbReference type="SAM" id="Phobius"/>
    </source>
</evidence>
<accession>A0AAV1HBR2</accession>
<evidence type="ECO:0000256" key="3">
    <source>
        <dbReference type="SAM" id="MobiDB-lite"/>
    </source>
</evidence>
<dbReference type="Pfam" id="PF07654">
    <property type="entry name" value="C1-set"/>
    <property type="match status" value="1"/>
</dbReference>
<gene>
    <name evidence="7" type="ORF">XNOV1_A039686</name>
</gene>
<feature type="region of interest" description="Disordered" evidence="3">
    <location>
        <begin position="344"/>
        <end position="369"/>
    </location>
</feature>
<dbReference type="Proteomes" id="UP001178508">
    <property type="component" value="Chromosome 21"/>
</dbReference>
<keyword evidence="5" id="KW-0732">Signal</keyword>
<dbReference type="InterPro" id="IPR007110">
    <property type="entry name" value="Ig-like_dom"/>
</dbReference>
<reference evidence="7" key="1">
    <citation type="submission" date="2023-08" db="EMBL/GenBank/DDBJ databases">
        <authorList>
            <person name="Alioto T."/>
            <person name="Alioto T."/>
            <person name="Gomez Garrido J."/>
        </authorList>
    </citation>
    <scope>NUCLEOTIDE SEQUENCE</scope>
</reference>
<dbReference type="GO" id="GO:0005615">
    <property type="term" value="C:extracellular space"/>
    <property type="evidence" value="ECO:0007669"/>
    <property type="project" value="TreeGrafter"/>
</dbReference>
<evidence type="ECO:0000259" key="6">
    <source>
        <dbReference type="PROSITE" id="PS50835"/>
    </source>
</evidence>
<evidence type="ECO:0000313" key="7">
    <source>
        <dbReference type="EMBL" id="CAJ1083055.1"/>
    </source>
</evidence>
<feature type="signal peptide" evidence="5">
    <location>
        <begin position="1"/>
        <end position="16"/>
    </location>
</feature>
<dbReference type="SUPFAM" id="SSF54452">
    <property type="entry name" value="MHC antigen-recognition domain"/>
    <property type="match status" value="1"/>
</dbReference>
<dbReference type="SMART" id="SM00407">
    <property type="entry name" value="IGc1"/>
    <property type="match status" value="1"/>
</dbReference>
<keyword evidence="4" id="KW-0472">Membrane</keyword>
<dbReference type="PANTHER" id="PTHR16675">
    <property type="entry name" value="MHC CLASS I-RELATED"/>
    <property type="match status" value="1"/>
</dbReference>
<keyword evidence="8" id="KW-1185">Reference proteome</keyword>
<dbReference type="PANTHER" id="PTHR16675:SF237">
    <property type="entry name" value="MHC CLASS I ANTIGEN TRANSCRIPT VARIANT 1-RELATED"/>
    <property type="match status" value="1"/>
</dbReference>
<evidence type="ECO:0000313" key="8">
    <source>
        <dbReference type="Proteomes" id="UP001178508"/>
    </source>
</evidence>
<keyword evidence="4" id="KW-0812">Transmembrane</keyword>
<comment type="similarity">
    <text evidence="2">Belongs to the MHC class I family.</text>
</comment>
<evidence type="ECO:0000256" key="1">
    <source>
        <dbReference type="ARBA" id="ARBA00023180"/>
    </source>
</evidence>
<dbReference type="AlphaFoldDB" id="A0AAV1HBR2"/>
<name>A0AAV1HBR2_XYRNO</name>
<dbReference type="EMBL" id="OY660884">
    <property type="protein sequence ID" value="CAJ1083055.1"/>
    <property type="molecule type" value="Genomic_DNA"/>
</dbReference>
<dbReference type="PROSITE" id="PS50835">
    <property type="entry name" value="IG_LIKE"/>
    <property type="match status" value="1"/>
</dbReference>
<dbReference type="InterPro" id="IPR011162">
    <property type="entry name" value="MHC_I/II-like_Ag-recog"/>
</dbReference>
<feature type="domain" description="Ig-like" evidence="6">
    <location>
        <begin position="201"/>
        <end position="275"/>
    </location>
</feature>
<keyword evidence="4" id="KW-1133">Transmembrane helix</keyword>
<proteinExistence type="inferred from homology"/>
<dbReference type="SUPFAM" id="SSF48726">
    <property type="entry name" value="Immunoglobulin"/>
    <property type="match status" value="1"/>
</dbReference>
<dbReference type="PRINTS" id="PR01638">
    <property type="entry name" value="MHCCLASSI"/>
</dbReference>
<dbReference type="Pfam" id="PF00129">
    <property type="entry name" value="MHC_I"/>
    <property type="match status" value="1"/>
</dbReference>
<feature type="compositionally biased region" description="Basic and acidic residues" evidence="3">
    <location>
        <begin position="359"/>
        <end position="369"/>
    </location>
</feature>
<dbReference type="InterPro" id="IPR050208">
    <property type="entry name" value="MHC_class-I_related"/>
</dbReference>
<evidence type="ECO:0000256" key="5">
    <source>
        <dbReference type="SAM" id="SignalP"/>
    </source>
</evidence>
<organism evidence="7 8">
    <name type="scientific">Xyrichtys novacula</name>
    <name type="common">Pearly razorfish</name>
    <name type="synonym">Hemipteronotus novacula</name>
    <dbReference type="NCBI Taxonomy" id="13765"/>
    <lineage>
        <taxon>Eukaryota</taxon>
        <taxon>Metazoa</taxon>
        <taxon>Chordata</taxon>
        <taxon>Craniata</taxon>
        <taxon>Vertebrata</taxon>
        <taxon>Euteleostomi</taxon>
        <taxon>Actinopterygii</taxon>
        <taxon>Neopterygii</taxon>
        <taxon>Teleostei</taxon>
        <taxon>Neoteleostei</taxon>
        <taxon>Acanthomorphata</taxon>
        <taxon>Eupercaria</taxon>
        <taxon>Labriformes</taxon>
        <taxon>Labridae</taxon>
        <taxon>Xyrichtys</taxon>
    </lineage>
</organism>
<dbReference type="Gene3D" id="3.30.500.10">
    <property type="entry name" value="MHC class I-like antigen recognition-like"/>
    <property type="match status" value="1"/>
</dbReference>
<dbReference type="GO" id="GO:0006955">
    <property type="term" value="P:immune response"/>
    <property type="evidence" value="ECO:0007669"/>
    <property type="project" value="TreeGrafter"/>
</dbReference>
<dbReference type="InterPro" id="IPR013783">
    <property type="entry name" value="Ig-like_fold"/>
</dbReference>
<sequence>MRKFFLFLLFCHVSSPVKHSLKFFFTGSSGIPDLPDFVGAAEVDQIQTAYCDSNKKLKPRQDWVKKIVRYDRQQLNWYKEECFVIQPNFLKATINYLMERLGQSEGVHVLQRISGCEWDDETGETDGFMRFGYDGEDFLTFDVKSLTWIALTPKAVSTKFSWDTDKSRIKHYENYLTQVCPEWLKKYVEIGKNSLRRKDLPSVSLLQKSPSSPVTCHASGFHPNKALMFWRKDGEELHEEVDLGETLLNHDGSFQMSADLNITSVEPEDWGRYECVFQLHGVKENIITKLDRAAIRTNLGKSLSLEANNEGPKRVSVVGAVVGVFILVLVCAVFGFIHNKKKTRRLSPGTTQRSSAPDPHQEEGERLNP</sequence>
<dbReference type="InterPro" id="IPR011161">
    <property type="entry name" value="MHC_I-like_Ag-recog"/>
</dbReference>
<evidence type="ECO:0000256" key="2">
    <source>
        <dbReference type="RuleBase" id="RU004439"/>
    </source>
</evidence>
<feature type="transmembrane region" description="Helical" evidence="4">
    <location>
        <begin position="317"/>
        <end position="337"/>
    </location>
</feature>
<dbReference type="InterPro" id="IPR037055">
    <property type="entry name" value="MHC_I-like_Ag-recog_sf"/>
</dbReference>
<dbReference type="InterPro" id="IPR003597">
    <property type="entry name" value="Ig_C1-set"/>
</dbReference>
<feature type="chain" id="PRO_5043852704" evidence="5">
    <location>
        <begin position="17"/>
        <end position="369"/>
    </location>
</feature>